<dbReference type="RefSeq" id="WP_189005852.1">
    <property type="nucleotide sequence ID" value="NZ_BMPP01000005.1"/>
</dbReference>
<sequence length="162" mass="17857">MQFGESLHVPVTHRAAGVVVLNGAGDILLVRERGLPGQMGKAGLWHIPSGTVENGENPQDTATREAWEEAGVRVRLNTFLGALLGRFPDGVLVLRHAWLAEPLEGSVFRPVLGHEVSEVRFVSEVEFGTLYATGKIRMYHTKLFYEEALRVRAAMRRQEAGA</sequence>
<dbReference type="PROSITE" id="PS51462">
    <property type="entry name" value="NUDIX"/>
    <property type="match status" value="1"/>
</dbReference>
<comment type="similarity">
    <text evidence="3">Belongs to the Nudix hydrolase family.</text>
</comment>
<name>A0ABQ2EQM2_9DEIO</name>
<dbReference type="InterPro" id="IPR048157">
    <property type="entry name" value="Nud_hyd_Dein"/>
</dbReference>
<dbReference type="PANTHER" id="PTHR43046:SF14">
    <property type="entry name" value="MUTT_NUDIX FAMILY PROTEIN"/>
    <property type="match status" value="1"/>
</dbReference>
<feature type="domain" description="Nudix hydrolase" evidence="4">
    <location>
        <begin position="11"/>
        <end position="144"/>
    </location>
</feature>
<comment type="caution">
    <text evidence="5">The sequence shown here is derived from an EMBL/GenBank/DDBJ whole genome shotgun (WGS) entry which is preliminary data.</text>
</comment>
<dbReference type="InterPro" id="IPR020084">
    <property type="entry name" value="NUDIX_hydrolase_CS"/>
</dbReference>
<dbReference type="InterPro" id="IPR020476">
    <property type="entry name" value="Nudix_hydrolase"/>
</dbReference>
<gene>
    <name evidence="5" type="ORF">GCM10008955_13960</name>
</gene>
<evidence type="ECO:0000256" key="3">
    <source>
        <dbReference type="RuleBase" id="RU003476"/>
    </source>
</evidence>
<dbReference type="NCBIfam" id="NF041652">
    <property type="entry name" value="Nud_hyd_Dein"/>
    <property type="match status" value="1"/>
</dbReference>
<proteinExistence type="inferred from homology"/>
<organism evidence="5 6">
    <name type="scientific">Deinococcus malanensis</name>
    <dbReference type="NCBI Taxonomy" id="1706855"/>
    <lineage>
        <taxon>Bacteria</taxon>
        <taxon>Thermotogati</taxon>
        <taxon>Deinococcota</taxon>
        <taxon>Deinococci</taxon>
        <taxon>Deinococcales</taxon>
        <taxon>Deinococcaceae</taxon>
        <taxon>Deinococcus</taxon>
    </lineage>
</organism>
<evidence type="ECO:0000313" key="5">
    <source>
        <dbReference type="EMBL" id="GGK21718.1"/>
    </source>
</evidence>
<dbReference type="PANTHER" id="PTHR43046">
    <property type="entry name" value="GDP-MANNOSE MANNOSYL HYDROLASE"/>
    <property type="match status" value="1"/>
</dbReference>
<dbReference type="PROSITE" id="PS00893">
    <property type="entry name" value="NUDIX_BOX"/>
    <property type="match status" value="1"/>
</dbReference>
<accession>A0ABQ2EQM2</accession>
<keyword evidence="2 3" id="KW-0378">Hydrolase</keyword>
<evidence type="ECO:0000256" key="1">
    <source>
        <dbReference type="ARBA" id="ARBA00001946"/>
    </source>
</evidence>
<keyword evidence="6" id="KW-1185">Reference proteome</keyword>
<comment type="cofactor">
    <cofactor evidence="1">
        <name>Mg(2+)</name>
        <dbReference type="ChEBI" id="CHEBI:18420"/>
    </cofactor>
</comment>
<evidence type="ECO:0000313" key="6">
    <source>
        <dbReference type="Proteomes" id="UP000647587"/>
    </source>
</evidence>
<dbReference type="InterPro" id="IPR000086">
    <property type="entry name" value="NUDIX_hydrolase_dom"/>
</dbReference>
<evidence type="ECO:0000256" key="2">
    <source>
        <dbReference type="ARBA" id="ARBA00022801"/>
    </source>
</evidence>
<dbReference type="Pfam" id="PF00293">
    <property type="entry name" value="NUDIX"/>
    <property type="match status" value="1"/>
</dbReference>
<dbReference type="EMBL" id="BMPP01000005">
    <property type="protein sequence ID" value="GGK21718.1"/>
    <property type="molecule type" value="Genomic_DNA"/>
</dbReference>
<dbReference type="Gene3D" id="3.90.79.10">
    <property type="entry name" value="Nucleoside Triphosphate Pyrophosphohydrolase"/>
    <property type="match status" value="1"/>
</dbReference>
<dbReference type="PRINTS" id="PR00502">
    <property type="entry name" value="NUDIXFAMILY"/>
</dbReference>
<evidence type="ECO:0000259" key="4">
    <source>
        <dbReference type="PROSITE" id="PS51462"/>
    </source>
</evidence>
<protein>
    <submittedName>
        <fullName evidence="5">DNA mismatch repair protein MutT</fullName>
    </submittedName>
</protein>
<dbReference type="Proteomes" id="UP000647587">
    <property type="component" value="Unassembled WGS sequence"/>
</dbReference>
<dbReference type="InterPro" id="IPR015797">
    <property type="entry name" value="NUDIX_hydrolase-like_dom_sf"/>
</dbReference>
<dbReference type="SUPFAM" id="SSF55811">
    <property type="entry name" value="Nudix"/>
    <property type="match status" value="1"/>
</dbReference>
<reference evidence="6" key="1">
    <citation type="journal article" date="2019" name="Int. J. Syst. Evol. Microbiol.">
        <title>The Global Catalogue of Microorganisms (GCM) 10K type strain sequencing project: providing services to taxonomists for standard genome sequencing and annotation.</title>
        <authorList>
            <consortium name="The Broad Institute Genomics Platform"/>
            <consortium name="The Broad Institute Genome Sequencing Center for Infectious Disease"/>
            <person name="Wu L."/>
            <person name="Ma J."/>
        </authorList>
    </citation>
    <scope>NUCLEOTIDE SEQUENCE [LARGE SCALE GENOMIC DNA]</scope>
    <source>
        <strain evidence="6">JCM 30331</strain>
    </source>
</reference>